<dbReference type="InterPro" id="IPR036663">
    <property type="entry name" value="Fumarylacetoacetase_C_sf"/>
</dbReference>
<name>A0A6F9DD66_9ASCI</name>
<dbReference type="GO" id="GO:0008948">
    <property type="term" value="F:oxaloacetate decarboxylase activity"/>
    <property type="evidence" value="ECO:0007669"/>
    <property type="project" value="UniProtKB-EC"/>
</dbReference>
<dbReference type="EMBL" id="LR785003">
    <property type="protein sequence ID" value="CAB3244220.1"/>
    <property type="molecule type" value="mRNA"/>
</dbReference>
<evidence type="ECO:0000256" key="11">
    <source>
        <dbReference type="ARBA" id="ARBA00047858"/>
    </source>
</evidence>
<protein>
    <recommendedName>
        <fullName evidence="10">Oxaloacetate tautomerase FAHD1, mitochondrial</fullName>
        <ecNumber evidence="5">3.7.1.5</ecNumber>
        <ecNumber evidence="2">4.1.1.112</ecNumber>
        <ecNumber evidence="9">5.3.2.2</ecNumber>
    </recommendedName>
    <alternativeName>
        <fullName evidence="7">Acylpyruvase FAHD1</fullName>
    </alternativeName>
    <alternativeName>
        <fullName evidence="6">Fumarylacetoacetate hydrolase domain-containing protein 1</fullName>
    </alternativeName>
    <alternativeName>
        <fullName evidence="4">Oxaloacetate decarboxylase</fullName>
    </alternativeName>
</protein>
<dbReference type="PANTHER" id="PTHR11820">
    <property type="entry name" value="ACYLPYRUVASE"/>
    <property type="match status" value="1"/>
</dbReference>
<evidence type="ECO:0000256" key="8">
    <source>
        <dbReference type="ARBA" id="ARBA00044911"/>
    </source>
</evidence>
<gene>
    <name evidence="16" type="primary">Fahd1</name>
</gene>
<evidence type="ECO:0000256" key="10">
    <source>
        <dbReference type="ARBA" id="ARBA00044980"/>
    </source>
</evidence>
<sequence>MDLVGGYILALDMTARDWQDKAKSQGKPWSLAKGFDTSCPISSFIPKEKIPNPAEIDLWLNVNGAKKQEGTTKDMIFSIPYLISYISNVMTLEAGDVILTGTPQGVGPVVNGDVIECGISKIINMKFNVESE</sequence>
<dbReference type="EC" id="3.7.1.5" evidence="5"/>
<reference evidence="16" key="1">
    <citation type="submission" date="2020-04" db="EMBL/GenBank/DDBJ databases">
        <authorList>
            <person name="Neveu A P."/>
        </authorList>
    </citation>
    <scope>NUCLEOTIDE SEQUENCE</scope>
    <source>
        <tissue evidence="16">Whole embryo</tissue>
    </source>
</reference>
<comment type="similarity">
    <text evidence="1">Belongs to the FAH family.</text>
</comment>
<dbReference type="SUPFAM" id="SSF56529">
    <property type="entry name" value="FAH"/>
    <property type="match status" value="1"/>
</dbReference>
<evidence type="ECO:0000256" key="13">
    <source>
        <dbReference type="ARBA" id="ARBA00047973"/>
    </source>
</evidence>
<comment type="catalytic activity">
    <reaction evidence="11">
        <text>a 3-acylpyruvate + H2O = a carboxylate + pyruvate + H(+)</text>
        <dbReference type="Rhea" id="RHEA:19009"/>
        <dbReference type="ChEBI" id="CHEBI:15361"/>
        <dbReference type="ChEBI" id="CHEBI:15377"/>
        <dbReference type="ChEBI" id="CHEBI:15378"/>
        <dbReference type="ChEBI" id="CHEBI:29067"/>
        <dbReference type="ChEBI" id="CHEBI:57278"/>
        <dbReference type="EC" id="3.7.1.5"/>
    </reaction>
</comment>
<dbReference type="GO" id="GO:0005739">
    <property type="term" value="C:mitochondrion"/>
    <property type="evidence" value="ECO:0007669"/>
    <property type="project" value="TreeGrafter"/>
</dbReference>
<dbReference type="GO" id="GO:0046872">
    <property type="term" value="F:metal ion binding"/>
    <property type="evidence" value="ECO:0007669"/>
    <property type="project" value="UniProtKB-KW"/>
</dbReference>
<feature type="domain" description="Fumarylacetoacetase-like C-terminal" evidence="15">
    <location>
        <begin position="1"/>
        <end position="129"/>
    </location>
</feature>
<organism evidence="16">
    <name type="scientific">Phallusia mammillata</name>
    <dbReference type="NCBI Taxonomy" id="59560"/>
    <lineage>
        <taxon>Eukaryota</taxon>
        <taxon>Metazoa</taxon>
        <taxon>Chordata</taxon>
        <taxon>Tunicata</taxon>
        <taxon>Ascidiacea</taxon>
        <taxon>Phlebobranchia</taxon>
        <taxon>Ascidiidae</taxon>
        <taxon>Phallusia</taxon>
    </lineage>
</organism>
<evidence type="ECO:0000256" key="7">
    <source>
        <dbReference type="ARBA" id="ARBA00044830"/>
    </source>
</evidence>
<comment type="catalytic activity">
    <reaction evidence="12">
        <text>3-fumarylpyruvate + H2O = fumarate + pyruvate + H(+)</text>
        <dbReference type="Rhea" id="RHEA:26168"/>
        <dbReference type="ChEBI" id="CHEBI:15361"/>
        <dbReference type="ChEBI" id="CHEBI:15377"/>
        <dbReference type="ChEBI" id="CHEBI:15378"/>
        <dbReference type="ChEBI" id="CHEBI:16854"/>
        <dbReference type="ChEBI" id="CHEBI:29806"/>
    </reaction>
</comment>
<dbReference type="InterPro" id="IPR011234">
    <property type="entry name" value="Fumarylacetoacetase-like_C"/>
</dbReference>
<evidence type="ECO:0000259" key="15">
    <source>
        <dbReference type="Pfam" id="PF01557"/>
    </source>
</evidence>
<dbReference type="GO" id="GO:0047621">
    <property type="term" value="F:acylpyruvate hydrolase activity"/>
    <property type="evidence" value="ECO:0007669"/>
    <property type="project" value="UniProtKB-EC"/>
</dbReference>
<keyword evidence="3" id="KW-0479">Metal-binding</keyword>
<evidence type="ECO:0000256" key="14">
    <source>
        <dbReference type="ARBA" id="ARBA00048846"/>
    </source>
</evidence>
<evidence type="ECO:0000256" key="9">
    <source>
        <dbReference type="ARBA" id="ARBA00044973"/>
    </source>
</evidence>
<dbReference type="GO" id="GO:0050163">
    <property type="term" value="F:oxaloacetate tautomerase activity"/>
    <property type="evidence" value="ECO:0007669"/>
    <property type="project" value="UniProtKB-EC"/>
</dbReference>
<comment type="catalytic activity">
    <reaction evidence="8">
        <text>oxaloacetate = enol-oxaloacetate</text>
        <dbReference type="Rhea" id="RHEA:16021"/>
        <dbReference type="ChEBI" id="CHEBI:16452"/>
        <dbReference type="ChEBI" id="CHEBI:17479"/>
        <dbReference type="EC" id="5.3.2.2"/>
    </reaction>
    <physiologicalReaction direction="right-to-left" evidence="8">
        <dbReference type="Rhea" id="RHEA:16023"/>
    </physiologicalReaction>
</comment>
<dbReference type="Pfam" id="PF01557">
    <property type="entry name" value="FAA_hydrolase"/>
    <property type="match status" value="1"/>
</dbReference>
<dbReference type="AlphaFoldDB" id="A0A6F9DD66"/>
<comment type="catalytic activity">
    <reaction evidence="14">
        <text>acetylpyruvate + H2O = acetate + pyruvate + H(+)</text>
        <dbReference type="Rhea" id="RHEA:16097"/>
        <dbReference type="ChEBI" id="CHEBI:15360"/>
        <dbReference type="ChEBI" id="CHEBI:15361"/>
        <dbReference type="ChEBI" id="CHEBI:15377"/>
        <dbReference type="ChEBI" id="CHEBI:15378"/>
        <dbReference type="ChEBI" id="CHEBI:30089"/>
    </reaction>
</comment>
<evidence type="ECO:0000256" key="6">
    <source>
        <dbReference type="ARBA" id="ARBA00042340"/>
    </source>
</evidence>
<dbReference type="GO" id="GO:0018773">
    <property type="term" value="F:acetylpyruvate hydrolase activity"/>
    <property type="evidence" value="ECO:0007669"/>
    <property type="project" value="TreeGrafter"/>
</dbReference>
<evidence type="ECO:0000256" key="2">
    <source>
        <dbReference type="ARBA" id="ARBA00012947"/>
    </source>
</evidence>
<dbReference type="EC" id="5.3.2.2" evidence="9"/>
<comment type="catalytic activity">
    <reaction evidence="13">
        <text>oxaloacetate + H(+) = pyruvate + CO2</text>
        <dbReference type="Rhea" id="RHEA:15641"/>
        <dbReference type="ChEBI" id="CHEBI:15361"/>
        <dbReference type="ChEBI" id="CHEBI:15378"/>
        <dbReference type="ChEBI" id="CHEBI:16452"/>
        <dbReference type="ChEBI" id="CHEBI:16526"/>
        <dbReference type="EC" id="4.1.1.112"/>
    </reaction>
</comment>
<evidence type="ECO:0000256" key="12">
    <source>
        <dbReference type="ARBA" id="ARBA00047963"/>
    </source>
</evidence>
<dbReference type="PANTHER" id="PTHR11820:SF7">
    <property type="entry name" value="ACYLPYRUVASE FAHD1, MITOCHONDRIAL"/>
    <property type="match status" value="1"/>
</dbReference>
<evidence type="ECO:0000256" key="4">
    <source>
        <dbReference type="ARBA" id="ARBA00032305"/>
    </source>
</evidence>
<accession>A0A6F9DD66</accession>
<evidence type="ECO:0000256" key="3">
    <source>
        <dbReference type="ARBA" id="ARBA00022723"/>
    </source>
</evidence>
<proteinExistence type="evidence at transcript level"/>
<evidence type="ECO:0000313" key="16">
    <source>
        <dbReference type="EMBL" id="CAB3244220.1"/>
    </source>
</evidence>
<evidence type="ECO:0000256" key="1">
    <source>
        <dbReference type="ARBA" id="ARBA00010211"/>
    </source>
</evidence>
<evidence type="ECO:0000256" key="5">
    <source>
        <dbReference type="ARBA" id="ARBA00039040"/>
    </source>
</evidence>
<dbReference type="Gene3D" id="3.90.850.10">
    <property type="entry name" value="Fumarylacetoacetase-like, C-terminal domain"/>
    <property type="match status" value="1"/>
</dbReference>
<dbReference type="EC" id="4.1.1.112" evidence="2"/>